<keyword evidence="3" id="KW-1185">Reference proteome</keyword>
<proteinExistence type="predicted"/>
<evidence type="ECO:0000313" key="2">
    <source>
        <dbReference type="EMBL" id="KAK3596675.1"/>
    </source>
</evidence>
<accession>A0AAE0SR95</accession>
<organism evidence="2 3">
    <name type="scientific">Potamilus streckersoni</name>
    <dbReference type="NCBI Taxonomy" id="2493646"/>
    <lineage>
        <taxon>Eukaryota</taxon>
        <taxon>Metazoa</taxon>
        <taxon>Spiralia</taxon>
        <taxon>Lophotrochozoa</taxon>
        <taxon>Mollusca</taxon>
        <taxon>Bivalvia</taxon>
        <taxon>Autobranchia</taxon>
        <taxon>Heteroconchia</taxon>
        <taxon>Palaeoheterodonta</taxon>
        <taxon>Unionida</taxon>
        <taxon>Unionoidea</taxon>
        <taxon>Unionidae</taxon>
        <taxon>Ambleminae</taxon>
        <taxon>Lampsilini</taxon>
        <taxon>Potamilus</taxon>
    </lineage>
</organism>
<dbReference type="Proteomes" id="UP001195483">
    <property type="component" value="Unassembled WGS sequence"/>
</dbReference>
<sequence length="85" mass="9747">MEEWHPTTRQQACQKWKGGIPQQDSRPVNNGRVASYNKSAGLLIMEKWHPTTRQQSGILQQDSRPANNVRWASYNKTAGLQIIEE</sequence>
<dbReference type="EMBL" id="JAEAOA010002268">
    <property type="protein sequence ID" value="KAK3596675.1"/>
    <property type="molecule type" value="Genomic_DNA"/>
</dbReference>
<name>A0AAE0SR95_9BIVA</name>
<reference evidence="2" key="1">
    <citation type="journal article" date="2021" name="Genome Biol. Evol.">
        <title>A High-Quality Reference Genome for a Parasitic Bivalve with Doubly Uniparental Inheritance (Bivalvia: Unionida).</title>
        <authorList>
            <person name="Smith C.H."/>
        </authorList>
    </citation>
    <scope>NUCLEOTIDE SEQUENCE</scope>
    <source>
        <strain evidence="2">CHS0354</strain>
    </source>
</reference>
<comment type="caution">
    <text evidence="2">The sequence shown here is derived from an EMBL/GenBank/DDBJ whole genome shotgun (WGS) entry which is preliminary data.</text>
</comment>
<evidence type="ECO:0000313" key="3">
    <source>
        <dbReference type="Proteomes" id="UP001195483"/>
    </source>
</evidence>
<evidence type="ECO:0000256" key="1">
    <source>
        <dbReference type="SAM" id="MobiDB-lite"/>
    </source>
</evidence>
<dbReference type="AlphaFoldDB" id="A0AAE0SR95"/>
<protein>
    <submittedName>
        <fullName evidence="2">Uncharacterized protein</fullName>
    </submittedName>
</protein>
<reference evidence="2" key="2">
    <citation type="journal article" date="2021" name="Genome Biol. Evol.">
        <title>Developing a high-quality reference genome for a parasitic bivalve with doubly uniparental inheritance (Bivalvia: Unionida).</title>
        <authorList>
            <person name="Smith C.H."/>
        </authorList>
    </citation>
    <scope>NUCLEOTIDE SEQUENCE</scope>
    <source>
        <strain evidence="2">CHS0354</strain>
        <tissue evidence="2">Mantle</tissue>
    </source>
</reference>
<feature type="region of interest" description="Disordered" evidence="1">
    <location>
        <begin position="1"/>
        <end position="31"/>
    </location>
</feature>
<gene>
    <name evidence="2" type="ORF">CHS0354_038907</name>
</gene>
<reference evidence="2" key="3">
    <citation type="submission" date="2023-05" db="EMBL/GenBank/DDBJ databases">
        <authorList>
            <person name="Smith C.H."/>
        </authorList>
    </citation>
    <scope>NUCLEOTIDE SEQUENCE</scope>
    <source>
        <strain evidence="2">CHS0354</strain>
        <tissue evidence="2">Mantle</tissue>
    </source>
</reference>